<feature type="region of interest" description="Disordered" evidence="2">
    <location>
        <begin position="171"/>
        <end position="201"/>
    </location>
</feature>
<name>A0ABD3GPY6_9MARC</name>
<feature type="region of interest" description="Disordered" evidence="2">
    <location>
        <begin position="75"/>
        <end position="143"/>
    </location>
</feature>
<comment type="caution">
    <text evidence="3">The sequence shown here is derived from an EMBL/GenBank/DDBJ whole genome shotgun (WGS) entry which is preliminary data.</text>
</comment>
<accession>A0ABD3GPY6</accession>
<proteinExistence type="predicted"/>
<gene>
    <name evidence="3" type="ORF">R1sor_024244</name>
</gene>
<keyword evidence="1" id="KW-0175">Coiled coil</keyword>
<dbReference type="AlphaFoldDB" id="A0ABD3GPY6"/>
<evidence type="ECO:0000313" key="4">
    <source>
        <dbReference type="Proteomes" id="UP001633002"/>
    </source>
</evidence>
<feature type="coiled-coil region" evidence="1">
    <location>
        <begin position="211"/>
        <end position="279"/>
    </location>
</feature>
<organism evidence="3 4">
    <name type="scientific">Riccia sorocarpa</name>
    <dbReference type="NCBI Taxonomy" id="122646"/>
    <lineage>
        <taxon>Eukaryota</taxon>
        <taxon>Viridiplantae</taxon>
        <taxon>Streptophyta</taxon>
        <taxon>Embryophyta</taxon>
        <taxon>Marchantiophyta</taxon>
        <taxon>Marchantiopsida</taxon>
        <taxon>Marchantiidae</taxon>
        <taxon>Marchantiales</taxon>
        <taxon>Ricciaceae</taxon>
        <taxon>Riccia</taxon>
    </lineage>
</organism>
<evidence type="ECO:0000256" key="2">
    <source>
        <dbReference type="SAM" id="MobiDB-lite"/>
    </source>
</evidence>
<dbReference type="EMBL" id="JBJQOH010000007">
    <property type="protein sequence ID" value="KAL3681288.1"/>
    <property type="molecule type" value="Genomic_DNA"/>
</dbReference>
<reference evidence="3 4" key="1">
    <citation type="submission" date="2024-09" db="EMBL/GenBank/DDBJ databases">
        <title>Chromosome-scale assembly of Riccia sorocarpa.</title>
        <authorList>
            <person name="Paukszto L."/>
        </authorList>
    </citation>
    <scope>NUCLEOTIDE SEQUENCE [LARGE SCALE GENOMIC DNA]</scope>
    <source>
        <strain evidence="3">LP-2024</strain>
        <tissue evidence="3">Aerial parts of the thallus</tissue>
    </source>
</reference>
<dbReference type="Proteomes" id="UP001633002">
    <property type="component" value="Unassembled WGS sequence"/>
</dbReference>
<evidence type="ECO:0000313" key="3">
    <source>
        <dbReference type="EMBL" id="KAL3681288.1"/>
    </source>
</evidence>
<evidence type="ECO:0000256" key="1">
    <source>
        <dbReference type="SAM" id="Coils"/>
    </source>
</evidence>
<protein>
    <submittedName>
        <fullName evidence="3">Uncharacterized protein</fullName>
    </submittedName>
</protein>
<feature type="compositionally biased region" description="Polar residues" evidence="2">
    <location>
        <begin position="111"/>
        <end position="125"/>
    </location>
</feature>
<keyword evidence="4" id="KW-1185">Reference proteome</keyword>
<feature type="compositionally biased region" description="Polar residues" evidence="2">
    <location>
        <begin position="179"/>
        <end position="190"/>
    </location>
</feature>
<sequence>MRAANPSWNGKHMQVRKCFVFFCGLELHGIKIDWSTVNASKAINRYSMSEKEKARKELWRMQVKFDGELCEVVDPDSKKRRRTPSKPTPNKRPRETSGNTELPIGAEDEPTNLSSGEAPSNQQPTPHKGKAVVEDEPTRLDPNLATKMEKARVKEATRRSLEQDLLTVPGFAVNDHGESSGQRSKGNLDSSCPPWPTTEVEKTAEGVHGWIDEILRNIMIANQERDQIQSRLKEVEEKLLKVEAVRSSNDESDRIQERLKEAEEKIKALEQEKKEMSERALMMERPDLYELLESKLTGYQIRGHPYGIASFPDVNLTITKKWTTFPKDIEAFEGNMDAFPELKHAVEQTMSSMPSTLLDRCTSSSAPSSCQKGVRSSIATLACKMSENSNPHPGELHAGRGGLVAVNEVDVAARNEDKIHLMTEMSKALRRWRDKSNICGQTFWVGFENWSDDLTREAAEETYNSIMDEFRASAITSFRA</sequence>